<dbReference type="GO" id="GO:0005886">
    <property type="term" value="C:plasma membrane"/>
    <property type="evidence" value="ECO:0007669"/>
    <property type="project" value="UniProtKB-SubCell"/>
</dbReference>
<comment type="similarity">
    <text evidence="2 14">Belongs to the peptidase M50B family.</text>
</comment>
<evidence type="ECO:0000256" key="9">
    <source>
        <dbReference type="ARBA" id="ARBA00022833"/>
    </source>
</evidence>
<keyword evidence="7" id="KW-0677">Repeat</keyword>
<dbReference type="PIRSF" id="PIRSF006404">
    <property type="entry name" value="UCP006404_Pept_M50_CBS"/>
    <property type="match status" value="1"/>
</dbReference>
<dbReference type="GO" id="GO:0008237">
    <property type="term" value="F:metallopeptidase activity"/>
    <property type="evidence" value="ECO:0007669"/>
    <property type="project" value="UniProtKB-UniRule"/>
</dbReference>
<keyword evidence="10 14" id="KW-1133">Transmembrane helix</keyword>
<evidence type="ECO:0000256" key="11">
    <source>
        <dbReference type="ARBA" id="ARBA00023049"/>
    </source>
</evidence>
<dbReference type="PANTHER" id="PTHR39188:SF3">
    <property type="entry name" value="STAGE IV SPORULATION PROTEIN FB"/>
    <property type="match status" value="1"/>
</dbReference>
<dbReference type="Pfam" id="PF02163">
    <property type="entry name" value="Peptidase_M50"/>
    <property type="match status" value="2"/>
</dbReference>
<dbReference type="InterPro" id="IPR016483">
    <property type="entry name" value="UCP006404_Pept_M50_CBS"/>
</dbReference>
<feature type="transmembrane region" description="Helical" evidence="14">
    <location>
        <begin position="108"/>
        <end position="133"/>
    </location>
</feature>
<evidence type="ECO:0000256" key="7">
    <source>
        <dbReference type="ARBA" id="ARBA00022737"/>
    </source>
</evidence>
<feature type="transmembrane region" description="Helical" evidence="14">
    <location>
        <begin position="139"/>
        <end position="162"/>
    </location>
</feature>
<keyword evidence="12 17" id="KW-0129">CBS domain</keyword>
<comment type="cofactor">
    <cofactor evidence="14 16">
        <name>Zn(2+)</name>
        <dbReference type="ChEBI" id="CHEBI:29105"/>
    </cofactor>
    <text evidence="14 16">Binds 1 zinc ion per subunit.</text>
</comment>
<dbReference type="KEGG" id="rain:Rai3103_05975"/>
<evidence type="ECO:0000256" key="16">
    <source>
        <dbReference type="PIRSR" id="PIRSR006404-2"/>
    </source>
</evidence>
<dbReference type="InterPro" id="IPR046342">
    <property type="entry name" value="CBS_dom_sf"/>
</dbReference>
<comment type="subcellular location">
    <subcellularLocation>
        <location evidence="1 14">Cell membrane</location>
        <topology evidence="1 14">Multi-pass membrane protein</topology>
    </subcellularLocation>
</comment>
<reference evidence="19 20" key="1">
    <citation type="submission" date="2019-10" db="EMBL/GenBank/DDBJ databases">
        <title>Genomic analysis of Raineyella sp. CBA3103.</title>
        <authorList>
            <person name="Roh S.W."/>
        </authorList>
    </citation>
    <scope>NUCLEOTIDE SEQUENCE [LARGE SCALE GENOMIC DNA]</scope>
    <source>
        <strain evidence="19 20">CBA3103</strain>
    </source>
</reference>
<sequence>MGGDIRIGRIAGIDIKLHWSLLVVFALIAWSLATGGTSGTATGGTAADWTAAVIATALFFGALLAHELGHALLAQRKGLEVEGITLWVFGGVSTLKGEAHTAKDEFRIAVIGPLVSLAAAAVFEAAAVAMSALGTPQDAIAVAQWLAVMNVILAVFNLLPAFPLDGGRVFRAWLWQRRGDRAAATRSAAAVGRTFGFVLIGLGALLFLLGAPLNGVWLVVLGWFLFGAARAEESHVLLTAALRNIRVHHVMSANPVVLPATMSVQDYVAHALDSRFTAFPVVEATGRVDGLVTLRRVKAAMARGEGDVTLAQIAIPLDQVPTLAPYDTATSLLEQLQGAADGRALVFDHGALVGIVTPTDLQRMLDLALLRGGDRASGR</sequence>
<evidence type="ECO:0000313" key="20">
    <source>
        <dbReference type="Proteomes" id="UP000386847"/>
    </source>
</evidence>
<keyword evidence="13 14" id="KW-0472">Membrane</keyword>
<evidence type="ECO:0000256" key="1">
    <source>
        <dbReference type="ARBA" id="ARBA00004651"/>
    </source>
</evidence>
<name>A0A5Q2FG59_9ACTN</name>
<evidence type="ECO:0000256" key="4">
    <source>
        <dbReference type="ARBA" id="ARBA00022670"/>
    </source>
</evidence>
<evidence type="ECO:0000256" key="3">
    <source>
        <dbReference type="ARBA" id="ARBA00022475"/>
    </source>
</evidence>
<keyword evidence="9 14" id="KW-0862">Zinc</keyword>
<keyword evidence="4 14" id="KW-0645">Protease</keyword>
<evidence type="ECO:0000256" key="6">
    <source>
        <dbReference type="ARBA" id="ARBA00022723"/>
    </source>
</evidence>
<dbReference type="GO" id="GO:0046872">
    <property type="term" value="F:metal ion binding"/>
    <property type="evidence" value="ECO:0007669"/>
    <property type="project" value="UniProtKB-UniRule"/>
</dbReference>
<evidence type="ECO:0000256" key="17">
    <source>
        <dbReference type="PROSITE-ProRule" id="PRU00703"/>
    </source>
</evidence>
<feature type="binding site" evidence="16">
    <location>
        <position position="165"/>
    </location>
    <ligand>
        <name>Zn(2+)</name>
        <dbReference type="ChEBI" id="CHEBI:29105"/>
        <note>catalytic</note>
    </ligand>
</feature>
<evidence type="ECO:0000313" key="19">
    <source>
        <dbReference type="EMBL" id="QGF23286.1"/>
    </source>
</evidence>
<keyword evidence="5 14" id="KW-0812">Transmembrane</keyword>
<gene>
    <name evidence="19" type="ORF">Rai3103_05975</name>
</gene>
<feature type="transmembrane region" description="Helical" evidence="14">
    <location>
        <begin position="49"/>
        <end position="69"/>
    </location>
</feature>
<evidence type="ECO:0000256" key="2">
    <source>
        <dbReference type="ARBA" id="ARBA00007931"/>
    </source>
</evidence>
<evidence type="ECO:0000256" key="5">
    <source>
        <dbReference type="ARBA" id="ARBA00022692"/>
    </source>
</evidence>
<organism evidence="19 20">
    <name type="scientific">Raineyella fluvialis</name>
    <dbReference type="NCBI Taxonomy" id="2662261"/>
    <lineage>
        <taxon>Bacteria</taxon>
        <taxon>Bacillati</taxon>
        <taxon>Actinomycetota</taxon>
        <taxon>Actinomycetes</taxon>
        <taxon>Propionibacteriales</taxon>
        <taxon>Propionibacteriaceae</taxon>
        <taxon>Raineyella</taxon>
    </lineage>
</organism>
<feature type="transmembrane region" description="Helical" evidence="14">
    <location>
        <begin position="21"/>
        <end position="43"/>
    </location>
</feature>
<keyword evidence="8 14" id="KW-0378">Hydrolase</keyword>
<dbReference type="GO" id="GO:0006508">
    <property type="term" value="P:proteolysis"/>
    <property type="evidence" value="ECO:0007669"/>
    <property type="project" value="UniProtKB-KW"/>
</dbReference>
<dbReference type="RefSeq" id="WP_153571817.1">
    <property type="nucleotide sequence ID" value="NZ_CP045725.1"/>
</dbReference>
<dbReference type="PROSITE" id="PS51371">
    <property type="entry name" value="CBS"/>
    <property type="match status" value="1"/>
</dbReference>
<protein>
    <recommendedName>
        <fullName evidence="14">Zinc metalloprotease</fullName>
    </recommendedName>
</protein>
<evidence type="ECO:0000256" key="12">
    <source>
        <dbReference type="ARBA" id="ARBA00023122"/>
    </source>
</evidence>
<proteinExistence type="inferred from homology"/>
<dbReference type="Pfam" id="PF00571">
    <property type="entry name" value="CBS"/>
    <property type="match status" value="2"/>
</dbReference>
<dbReference type="EMBL" id="CP045725">
    <property type="protein sequence ID" value="QGF23286.1"/>
    <property type="molecule type" value="Genomic_DNA"/>
</dbReference>
<keyword evidence="11 14" id="KW-0482">Metalloprotease</keyword>
<feature type="domain" description="CBS" evidence="18">
    <location>
        <begin position="251"/>
        <end position="308"/>
    </location>
</feature>
<accession>A0A5Q2FG59</accession>
<dbReference type="InterPro" id="IPR000644">
    <property type="entry name" value="CBS_dom"/>
</dbReference>
<evidence type="ECO:0000256" key="10">
    <source>
        <dbReference type="ARBA" id="ARBA00022989"/>
    </source>
</evidence>
<feature type="binding site" evidence="16">
    <location>
        <position position="66"/>
    </location>
    <ligand>
        <name>Zn(2+)</name>
        <dbReference type="ChEBI" id="CHEBI:29105"/>
        <note>catalytic</note>
    </ligand>
</feature>
<evidence type="ECO:0000256" key="8">
    <source>
        <dbReference type="ARBA" id="ARBA00022801"/>
    </source>
</evidence>
<dbReference type="Gene3D" id="3.10.580.10">
    <property type="entry name" value="CBS-domain"/>
    <property type="match status" value="1"/>
</dbReference>
<dbReference type="Proteomes" id="UP000386847">
    <property type="component" value="Chromosome"/>
</dbReference>
<dbReference type="SMART" id="SM00116">
    <property type="entry name" value="CBS"/>
    <property type="match status" value="2"/>
</dbReference>
<keyword evidence="3 14" id="KW-1003">Cell membrane</keyword>
<keyword evidence="6 14" id="KW-0479">Metal-binding</keyword>
<dbReference type="InterPro" id="IPR008915">
    <property type="entry name" value="Peptidase_M50"/>
</dbReference>
<evidence type="ECO:0000256" key="15">
    <source>
        <dbReference type="PIRSR" id="PIRSR006404-1"/>
    </source>
</evidence>
<dbReference type="CDD" id="cd06164">
    <property type="entry name" value="S2P-M50_SpoIVFB_CBS"/>
    <property type="match status" value="1"/>
</dbReference>
<feature type="active site" evidence="15">
    <location>
        <position position="67"/>
    </location>
</feature>
<evidence type="ECO:0000259" key="18">
    <source>
        <dbReference type="PROSITE" id="PS51371"/>
    </source>
</evidence>
<feature type="transmembrane region" description="Helical" evidence="14">
    <location>
        <begin position="183"/>
        <end position="209"/>
    </location>
</feature>
<keyword evidence="20" id="KW-1185">Reference proteome</keyword>
<evidence type="ECO:0000256" key="13">
    <source>
        <dbReference type="ARBA" id="ARBA00023136"/>
    </source>
</evidence>
<dbReference type="PANTHER" id="PTHR39188">
    <property type="entry name" value="MEMBRANE-ASSOCIATED ZINC METALLOPROTEASE M50B"/>
    <property type="match status" value="1"/>
</dbReference>
<dbReference type="SUPFAM" id="SSF54631">
    <property type="entry name" value="CBS-domain pair"/>
    <property type="match status" value="1"/>
</dbReference>
<dbReference type="AlphaFoldDB" id="A0A5Q2FG59"/>
<feature type="binding site" evidence="16">
    <location>
        <position position="70"/>
    </location>
    <ligand>
        <name>Zn(2+)</name>
        <dbReference type="ChEBI" id="CHEBI:29105"/>
        <note>catalytic</note>
    </ligand>
</feature>
<evidence type="ECO:0000256" key="14">
    <source>
        <dbReference type="PIRNR" id="PIRNR006404"/>
    </source>
</evidence>